<feature type="region of interest" description="Disordered" evidence="6">
    <location>
        <begin position="1655"/>
        <end position="1686"/>
    </location>
</feature>
<comment type="subcellular location">
    <subcellularLocation>
        <location evidence="1">Cytoplasm</location>
        <location evidence="1">Cytoskeleton</location>
        <location evidence="1">Cilium axoneme</location>
    </subcellularLocation>
</comment>
<dbReference type="GO" id="GO:0060294">
    <property type="term" value="P:cilium movement involved in cell motility"/>
    <property type="evidence" value="ECO:0007669"/>
    <property type="project" value="InterPro"/>
</dbReference>
<dbReference type="Pfam" id="PF04712">
    <property type="entry name" value="Radial_spoke"/>
    <property type="match status" value="1"/>
</dbReference>
<keyword evidence="5" id="KW-0966">Cell projection</keyword>
<feature type="compositionally biased region" description="Acidic residues" evidence="6">
    <location>
        <begin position="1004"/>
        <end position="1020"/>
    </location>
</feature>
<dbReference type="InterPro" id="IPR045478">
    <property type="entry name" value="Exportin-5_C"/>
</dbReference>
<keyword evidence="2" id="KW-0963">Cytoplasm</keyword>
<dbReference type="Pfam" id="PF08389">
    <property type="entry name" value="Xpo1"/>
    <property type="match status" value="1"/>
</dbReference>
<evidence type="ECO:0000313" key="9">
    <source>
        <dbReference type="Proteomes" id="UP000887562"/>
    </source>
</evidence>
<accession>A0A915EYI4</accession>
<evidence type="ECO:0000256" key="1">
    <source>
        <dbReference type="ARBA" id="ARBA00004430"/>
    </source>
</evidence>
<name>A0A915EYI4_9CEST</name>
<evidence type="ECO:0000256" key="5">
    <source>
        <dbReference type="ARBA" id="ARBA00023273"/>
    </source>
</evidence>
<keyword evidence="3" id="KW-0969">Cilium</keyword>
<keyword evidence="9" id="KW-1185">Reference proteome</keyword>
<dbReference type="SUPFAM" id="SSF48371">
    <property type="entry name" value="ARM repeat"/>
    <property type="match status" value="1"/>
</dbReference>
<dbReference type="WBParaSite" id="maker-E.canG7_contigs_4500-snap-gene-0.27-mRNA-1">
    <property type="protein sequence ID" value="maker-E.canG7_contigs_4500-snap-gene-0.27-mRNA-1"/>
    <property type="gene ID" value="EcG7_04424"/>
</dbReference>
<evidence type="ECO:0000313" key="10">
    <source>
        <dbReference type="WBParaSite" id="maker-E.canG7_contigs_4500-snap-gene-0.27-mRNA-1"/>
    </source>
</evidence>
<evidence type="ECO:0000256" key="6">
    <source>
        <dbReference type="SAM" id="MobiDB-lite"/>
    </source>
</evidence>
<feature type="region of interest" description="Disordered" evidence="6">
    <location>
        <begin position="1477"/>
        <end position="1511"/>
    </location>
</feature>
<feature type="region of interest" description="Disordered" evidence="6">
    <location>
        <begin position="1761"/>
        <end position="1807"/>
    </location>
</feature>
<dbReference type="PANTHER" id="PTHR13159:SF0">
    <property type="entry name" value="RADIAL SPOKE HEAD 6 HOMOLOG A"/>
    <property type="match status" value="1"/>
</dbReference>
<reference evidence="10" key="1">
    <citation type="submission" date="2022-11" db="UniProtKB">
        <authorList>
            <consortium name="WormBaseParasite"/>
        </authorList>
    </citation>
    <scope>IDENTIFICATION</scope>
</reference>
<protein>
    <submittedName>
        <fullName evidence="10">Exportin-5</fullName>
    </submittedName>
</protein>
<dbReference type="InterPro" id="IPR006802">
    <property type="entry name" value="Radial_spoke"/>
</dbReference>
<dbReference type="GO" id="GO:0001534">
    <property type="term" value="C:radial spoke"/>
    <property type="evidence" value="ECO:0007669"/>
    <property type="project" value="InterPro"/>
</dbReference>
<dbReference type="InterPro" id="IPR011989">
    <property type="entry name" value="ARM-like"/>
</dbReference>
<dbReference type="GO" id="GO:0006913">
    <property type="term" value="P:nucleocytoplasmic transport"/>
    <property type="evidence" value="ECO:0007669"/>
    <property type="project" value="UniProtKB-ARBA"/>
</dbReference>
<feature type="domain" description="Exportin-5 C-terminal" evidence="8">
    <location>
        <begin position="599"/>
        <end position="1088"/>
    </location>
</feature>
<evidence type="ECO:0000259" key="8">
    <source>
        <dbReference type="Pfam" id="PF19273"/>
    </source>
</evidence>
<feature type="compositionally biased region" description="Acidic residues" evidence="6">
    <location>
        <begin position="1783"/>
        <end position="1807"/>
    </location>
</feature>
<evidence type="ECO:0000256" key="4">
    <source>
        <dbReference type="ARBA" id="ARBA00023212"/>
    </source>
</evidence>
<evidence type="ECO:0000259" key="7">
    <source>
        <dbReference type="Pfam" id="PF08389"/>
    </source>
</evidence>
<dbReference type="PANTHER" id="PTHR13159">
    <property type="entry name" value="RADIAL SPOKEHEAD-RELATED"/>
    <property type="match status" value="1"/>
</dbReference>
<feature type="region of interest" description="Disordered" evidence="6">
    <location>
        <begin position="1001"/>
        <end position="1021"/>
    </location>
</feature>
<keyword evidence="4" id="KW-0206">Cytoskeleton</keyword>
<dbReference type="Proteomes" id="UP000887562">
    <property type="component" value="Unplaced"/>
</dbReference>
<dbReference type="InterPro" id="IPR016024">
    <property type="entry name" value="ARM-type_fold"/>
</dbReference>
<organism evidence="9 10">
    <name type="scientific">Echinococcus canadensis</name>
    <dbReference type="NCBI Taxonomy" id="519352"/>
    <lineage>
        <taxon>Eukaryota</taxon>
        <taxon>Metazoa</taxon>
        <taxon>Spiralia</taxon>
        <taxon>Lophotrochozoa</taxon>
        <taxon>Platyhelminthes</taxon>
        <taxon>Cestoda</taxon>
        <taxon>Eucestoda</taxon>
        <taxon>Cyclophyllidea</taxon>
        <taxon>Taeniidae</taxon>
        <taxon>Echinococcus</taxon>
        <taxon>Echinococcus canadensis group</taxon>
    </lineage>
</organism>
<dbReference type="Gene3D" id="1.25.10.10">
    <property type="entry name" value="Leucine-rich Repeat Variant"/>
    <property type="match status" value="2"/>
</dbReference>
<dbReference type="Pfam" id="PF19273">
    <property type="entry name" value="Exportin-5"/>
    <property type="match status" value="1"/>
</dbReference>
<evidence type="ECO:0000256" key="3">
    <source>
        <dbReference type="ARBA" id="ARBA00023069"/>
    </source>
</evidence>
<evidence type="ECO:0000256" key="2">
    <source>
        <dbReference type="ARBA" id="ARBA00022490"/>
    </source>
</evidence>
<sequence length="1807" mass="202815">MSLEDVVNCLQKIFSPLTSNADRTLCHQVLVFVTTKRICDLEYFCSSEQEAPVILFGLKCLEHRVKRKWAALTTEEKQEIRHCICRFVTNFDNMMCRNSESNAVCLAVTQILVHLIKCEWPQKWPLMISELTNIGKNGILQSLVVFDIFRRLSEDILFFPDVPVKRRRELCAVLSDNVPQITNFALDSIFSAVKFHTSLEIDFNEDTVNALRSALMLLSTLFEWCSLMPLIEWRAPEQFPSSLETVRSIQLLLLLLRLPKLRIEAADILGVMLTKKKSDAVAERNKSVDNTLAYTHFFAFTVPSDQNPIDIILDISRSAFTMTEFDENACKFMRRWAEVISLLGTQVVDDWAYFEGKGPVTLKAFDLLIQANVFAAAHPSRRSFPATTDPVSAWIYANCEKDDYSDFLTKTRSYVKLNCLLFSASLWPTEVLRYLIDWHKRMLGEVPKPEDLIISSQPFISRTSDLIRQWEALSFAMDKTVACAYSGNVLTSRIAAVNTPTPLTSPAEREAGRSILLAHIRYCFANTVADLPADPGMRQYYLSVLHTLVISCTEGSSEFALHLLMQDFATLRYSPYVVSTGRTAAVAAPKIPKYLNIRCQSVRDLHMCVGVNVFRLVRAQTSAVLPYFNSFCSELNDIWTNGHGGLGERCLLLEVIIYLALRLPSTFAEQREKLATILAGVLTEWNKSESPLVVFGAKKAESQEEEESKGGVDRLLEYFGLAMDADEILGSTDFLAERVATRLKLRWISLATVAIMRQLNGALSPEQMENVSVPLIETLVIPAFNLLRTLNMLWQPRTAQHCHPSMRSVLEVTYFDMALQANIKLKNPVKNSDPESLVTVVYHEISEDYMSKLQSFLAQLYEATIHICDLVLAITSSRFYALPTDQLNRLLYNYVCPSIDSMPDFRLLQLLRHLIIPYVRFCPAEHIGTALVPLMPYILDALFQKVNKSWAVIKLVNKDEADEQEAVKEIFIEETVRSLSTSLIEITRTLLAFTGARARRSEDADTEGAEAVEGETEQEGEMGVAAAASEPIEFGPVARAFLVDWGANGSGGRGEMFVRIASWLTAAVTWPDSKVCTKAATLLVKVIDYTLRRDGPSTHPTLPAELASQLLIGGLRALQTNGQFLPEVGPPLFNLVGRAVALIDGGPEGVTVHLEPILLSALRNCQDTTPASQHSVEIRKYTELVFNRTKTPSEKVLRERLKTLLKPIIGIPLAEQHNQTLSISALEPLRRPSLRSRRRQRQRQEASVETRIELAVQALASLFEAELRAGAVCMAVGGRVKVVQGVNSKESAPKQNLREMGELGREDITEYKEKLKTICGPSGLSLYDALKKCLRKFIAGECKDIQDTADFIEDFLNNEPKFTNTIERQLDDIDLEYLREEKAVLDQFTKDSEPEDEDIIVQDIRDISSMLKCTGEGLDASEYFKLKIAFKKIIADNPVESIRFWGKIFGTHNDYYIIECHLSNFDISEDNVKKELVPEDTESNGRGPDEDPPLPKSIWKPPPETPSEEVGEGVNSRVYFVSNHPCGPYSCLPHAEPKHIVASRLIFSHFTGDLTVSVASFPPFPGTEAHYLRAQVARISAATHLAPRDFYRLRLDNHGGDEGEEDEEMVEVECEENEEYIAQPVDEMELEQWVHCRPYILPQGRVTWWNPLDAESETESNGDSGNDTVPPLRGPNVESQPELGPPILTPITEDIEVQGQVPWTMRRYLGGLYLRVSSLLWPGAHTIAREGAFENIYVGWGLKATGPAGFQTSLPAVQCETLEEPVEQTDPTPEGEAAKEEEGGSDDEEDSNDNSDEDDDDKEEEED</sequence>
<proteinExistence type="predicted"/>
<dbReference type="InterPro" id="IPR013598">
    <property type="entry name" value="Exportin-1/Importin-b-like"/>
</dbReference>
<feature type="domain" description="Exportin-1/Importin-beta-like" evidence="7">
    <location>
        <begin position="107"/>
        <end position="269"/>
    </location>
</feature>
<dbReference type="GO" id="GO:0035082">
    <property type="term" value="P:axoneme assembly"/>
    <property type="evidence" value="ECO:0007669"/>
    <property type="project" value="TreeGrafter"/>
</dbReference>